<name>A0AB34JZH7_PRYPA</name>
<evidence type="ECO:0000256" key="2">
    <source>
        <dbReference type="ARBA" id="ARBA00022448"/>
    </source>
</evidence>
<evidence type="ECO:0000256" key="1">
    <source>
        <dbReference type="ARBA" id="ARBA00007874"/>
    </source>
</evidence>
<sequence>MAVARNLRVSQMLLALPLIHALSARGRTWDVVVHRPPERHTVTVAEDASILSALEAEGLLPLSDCRRGNCLSCAARVVAGTPYTLQVSEETALCRQAHSEGVVLLCSASAVGPGVELELDQEWLALEIQHRRRFHPKHRVQPPPAVRAEPPAPARKGYPHFQMPELKAHLTQQLMADPDE</sequence>
<dbReference type="CDD" id="cd00207">
    <property type="entry name" value="fer2"/>
    <property type="match status" value="1"/>
</dbReference>
<feature type="region of interest" description="Disordered" evidence="9">
    <location>
        <begin position="135"/>
        <end position="156"/>
    </location>
</feature>
<feature type="signal peptide" evidence="10">
    <location>
        <begin position="1"/>
        <end position="26"/>
    </location>
</feature>
<dbReference type="InterPro" id="IPR036010">
    <property type="entry name" value="2Fe-2S_ferredoxin-like_sf"/>
</dbReference>
<protein>
    <recommendedName>
        <fullName evidence="11">2Fe-2S ferredoxin-type domain-containing protein</fullName>
    </recommendedName>
</protein>
<dbReference type="InterPro" id="IPR012675">
    <property type="entry name" value="Beta-grasp_dom_sf"/>
</dbReference>
<dbReference type="Pfam" id="PF00111">
    <property type="entry name" value="Fer2"/>
    <property type="match status" value="1"/>
</dbReference>
<evidence type="ECO:0000256" key="10">
    <source>
        <dbReference type="SAM" id="SignalP"/>
    </source>
</evidence>
<dbReference type="InterPro" id="IPR001041">
    <property type="entry name" value="2Fe-2S_ferredoxin-type"/>
</dbReference>
<dbReference type="Gene3D" id="3.10.20.30">
    <property type="match status" value="1"/>
</dbReference>
<dbReference type="PANTHER" id="PTHR43112:SF3">
    <property type="entry name" value="FERREDOXIN-2, CHLOROPLASTIC"/>
    <property type="match status" value="1"/>
</dbReference>
<keyword evidence="10" id="KW-0732">Signal</keyword>
<reference evidence="12 13" key="1">
    <citation type="journal article" date="2024" name="Science">
        <title>Giant polyketide synthase enzymes in the biosynthesis of giant marine polyether toxins.</title>
        <authorList>
            <person name="Fallon T.R."/>
            <person name="Shende V.V."/>
            <person name="Wierzbicki I.H."/>
            <person name="Pendleton A.L."/>
            <person name="Watervoot N.F."/>
            <person name="Auber R.P."/>
            <person name="Gonzalez D.J."/>
            <person name="Wisecaver J.H."/>
            <person name="Moore B.S."/>
        </authorList>
    </citation>
    <scope>NUCLEOTIDE SEQUENCE [LARGE SCALE GENOMIC DNA]</scope>
    <source>
        <strain evidence="12 13">12B1</strain>
    </source>
</reference>
<gene>
    <name evidence="12" type="ORF">AB1Y20_015773</name>
</gene>
<organism evidence="12 13">
    <name type="scientific">Prymnesium parvum</name>
    <name type="common">Toxic golden alga</name>
    <dbReference type="NCBI Taxonomy" id="97485"/>
    <lineage>
        <taxon>Eukaryota</taxon>
        <taxon>Haptista</taxon>
        <taxon>Haptophyta</taxon>
        <taxon>Prymnesiophyceae</taxon>
        <taxon>Prymnesiales</taxon>
        <taxon>Prymnesiaceae</taxon>
        <taxon>Prymnesium</taxon>
    </lineage>
</organism>
<dbReference type="PROSITE" id="PS51085">
    <property type="entry name" value="2FE2S_FER_2"/>
    <property type="match status" value="1"/>
</dbReference>
<keyword evidence="3" id="KW-0001">2Fe-2S</keyword>
<dbReference type="EMBL" id="JBGBPQ010000003">
    <property type="protein sequence ID" value="KAL1527090.1"/>
    <property type="molecule type" value="Genomic_DNA"/>
</dbReference>
<accession>A0AB34JZH7</accession>
<keyword evidence="5" id="KW-0249">Electron transport</keyword>
<keyword evidence="7" id="KW-0411">Iron-sulfur</keyword>
<feature type="compositionally biased region" description="Pro residues" evidence="9">
    <location>
        <begin position="141"/>
        <end position="153"/>
    </location>
</feature>
<comment type="cofactor">
    <cofactor evidence="8">
        <name>[2Fe-2S] cluster</name>
        <dbReference type="ChEBI" id="CHEBI:190135"/>
    </cofactor>
</comment>
<dbReference type="AlphaFoldDB" id="A0AB34JZH7"/>
<keyword evidence="13" id="KW-1185">Reference proteome</keyword>
<evidence type="ECO:0000313" key="12">
    <source>
        <dbReference type="EMBL" id="KAL1527090.1"/>
    </source>
</evidence>
<keyword evidence="4" id="KW-0479">Metal-binding</keyword>
<dbReference type="SUPFAM" id="SSF54292">
    <property type="entry name" value="2Fe-2S ferredoxin-like"/>
    <property type="match status" value="1"/>
</dbReference>
<evidence type="ECO:0000256" key="9">
    <source>
        <dbReference type="SAM" id="MobiDB-lite"/>
    </source>
</evidence>
<evidence type="ECO:0000256" key="7">
    <source>
        <dbReference type="ARBA" id="ARBA00023014"/>
    </source>
</evidence>
<comment type="similarity">
    <text evidence="1">Belongs to the 2Fe2S plant-type ferredoxin family.</text>
</comment>
<evidence type="ECO:0000256" key="5">
    <source>
        <dbReference type="ARBA" id="ARBA00022982"/>
    </source>
</evidence>
<dbReference type="PANTHER" id="PTHR43112">
    <property type="entry name" value="FERREDOXIN"/>
    <property type="match status" value="1"/>
</dbReference>
<feature type="domain" description="2Fe-2S ferredoxin-type" evidence="11">
    <location>
        <begin position="29"/>
        <end position="123"/>
    </location>
</feature>
<dbReference type="GO" id="GO:0046872">
    <property type="term" value="F:metal ion binding"/>
    <property type="evidence" value="ECO:0007669"/>
    <property type="project" value="UniProtKB-KW"/>
</dbReference>
<comment type="caution">
    <text evidence="12">The sequence shown here is derived from an EMBL/GenBank/DDBJ whole genome shotgun (WGS) entry which is preliminary data.</text>
</comment>
<evidence type="ECO:0000256" key="3">
    <source>
        <dbReference type="ARBA" id="ARBA00022714"/>
    </source>
</evidence>
<evidence type="ECO:0000256" key="8">
    <source>
        <dbReference type="ARBA" id="ARBA00034078"/>
    </source>
</evidence>
<proteinExistence type="inferred from homology"/>
<evidence type="ECO:0000256" key="6">
    <source>
        <dbReference type="ARBA" id="ARBA00023004"/>
    </source>
</evidence>
<keyword evidence="2" id="KW-0813">Transport</keyword>
<feature type="chain" id="PRO_5044235478" description="2Fe-2S ferredoxin-type domain-containing protein" evidence="10">
    <location>
        <begin position="27"/>
        <end position="180"/>
    </location>
</feature>
<evidence type="ECO:0000256" key="4">
    <source>
        <dbReference type="ARBA" id="ARBA00022723"/>
    </source>
</evidence>
<evidence type="ECO:0000313" key="13">
    <source>
        <dbReference type="Proteomes" id="UP001515480"/>
    </source>
</evidence>
<dbReference type="Proteomes" id="UP001515480">
    <property type="component" value="Unassembled WGS sequence"/>
</dbReference>
<evidence type="ECO:0000259" key="11">
    <source>
        <dbReference type="PROSITE" id="PS51085"/>
    </source>
</evidence>
<keyword evidence="6" id="KW-0408">Iron</keyword>
<dbReference type="GO" id="GO:0051537">
    <property type="term" value="F:2 iron, 2 sulfur cluster binding"/>
    <property type="evidence" value="ECO:0007669"/>
    <property type="project" value="UniProtKB-KW"/>
</dbReference>